<sequence length="405" mass="44688">MSNPLSSKYQLSWLSLGGIILLQSVSVTSSLFSTYSSLLGKQFSISRVQVINLIVALETGRLFEWFPSAAADRLPPWTILLIGLLFGSVGYGVQYLYIADKIHTLSYWQVFLLCLLAGNSICWIQTYCYFAAVTNFNKHKNVAALISCYSALSRKVYTSLVEGFQGRIGFQNPSTCLLLNCLVPASVGLVVVLIVGCSKLTEHTETDIFPIAFSIAVATGVYAMLGNTVQPIKNMSPQLQVVTFMLVIMLPIAVPLVKAAHWLIIGRWRSKITPELPCVVTTANCITVIKGIDNMNEEVGEDGKRAGVKVNEGMEKVGKVKLGDEHGVKNIMMSLDFWLFFWVNACGPMLGLVYVNNLRRISESHGNYEVSSLLAVSSTSGFFGRIFLVLFEEYTRYGHFPIASE</sequence>
<feature type="transmembrane region" description="Helical" evidence="5">
    <location>
        <begin position="208"/>
        <end position="229"/>
    </location>
</feature>
<dbReference type="AlphaFoldDB" id="A0A438E460"/>
<feature type="domain" description="Nodulin-like" evidence="6">
    <location>
        <begin position="13"/>
        <end position="255"/>
    </location>
</feature>
<evidence type="ECO:0000256" key="1">
    <source>
        <dbReference type="ARBA" id="ARBA00004141"/>
    </source>
</evidence>
<feature type="transmembrane region" description="Helical" evidence="5">
    <location>
        <begin position="241"/>
        <end position="264"/>
    </location>
</feature>
<dbReference type="InterPro" id="IPR056555">
    <property type="entry name" value="NFD4_C"/>
</dbReference>
<evidence type="ECO:0000313" key="9">
    <source>
        <dbReference type="Proteomes" id="UP000288805"/>
    </source>
</evidence>
<feature type="transmembrane region" description="Helical" evidence="5">
    <location>
        <begin position="337"/>
        <end position="355"/>
    </location>
</feature>
<dbReference type="Pfam" id="PF06813">
    <property type="entry name" value="Nodulin-like"/>
    <property type="match status" value="1"/>
</dbReference>
<dbReference type="GO" id="GO:0016020">
    <property type="term" value="C:membrane"/>
    <property type="evidence" value="ECO:0007669"/>
    <property type="project" value="UniProtKB-SubCell"/>
</dbReference>
<feature type="transmembrane region" description="Helical" evidence="5">
    <location>
        <begin position="110"/>
        <end position="132"/>
    </location>
</feature>
<feature type="transmembrane region" description="Helical" evidence="5">
    <location>
        <begin position="370"/>
        <end position="391"/>
    </location>
</feature>
<feature type="transmembrane region" description="Helical" evidence="5">
    <location>
        <begin position="77"/>
        <end position="98"/>
    </location>
</feature>
<organism evidence="8 9">
    <name type="scientific">Vitis vinifera</name>
    <name type="common">Grape</name>
    <dbReference type="NCBI Taxonomy" id="29760"/>
    <lineage>
        <taxon>Eukaryota</taxon>
        <taxon>Viridiplantae</taxon>
        <taxon>Streptophyta</taxon>
        <taxon>Embryophyta</taxon>
        <taxon>Tracheophyta</taxon>
        <taxon>Spermatophyta</taxon>
        <taxon>Magnoliopsida</taxon>
        <taxon>eudicotyledons</taxon>
        <taxon>Gunneridae</taxon>
        <taxon>Pentapetalae</taxon>
        <taxon>rosids</taxon>
        <taxon>Vitales</taxon>
        <taxon>Vitaceae</taxon>
        <taxon>Viteae</taxon>
        <taxon>Vitis</taxon>
    </lineage>
</organism>
<name>A0A438E460_VITVI</name>
<dbReference type="InterPro" id="IPR010658">
    <property type="entry name" value="Nodulin-like"/>
</dbReference>
<evidence type="ECO:0000259" key="6">
    <source>
        <dbReference type="Pfam" id="PF06813"/>
    </source>
</evidence>
<dbReference type="Pfam" id="PF23262">
    <property type="entry name" value="NFD4_C"/>
    <property type="match status" value="1"/>
</dbReference>
<comment type="caution">
    <text evidence="8">The sequence shown here is derived from an EMBL/GenBank/DDBJ whole genome shotgun (WGS) entry which is preliminary data.</text>
</comment>
<keyword evidence="3 5" id="KW-1133">Transmembrane helix</keyword>
<protein>
    <submittedName>
        <fullName evidence="8">Protein nuclear fusion defective 4</fullName>
    </submittedName>
</protein>
<dbReference type="EMBL" id="QGNW01001405">
    <property type="protein sequence ID" value="RVW42454.1"/>
    <property type="molecule type" value="Genomic_DNA"/>
</dbReference>
<dbReference type="PANTHER" id="PTHR21576:SF11">
    <property type="entry name" value="MAJOR FACILITATOR SUPERFAMILY PROTEIN"/>
    <property type="match status" value="1"/>
</dbReference>
<evidence type="ECO:0000256" key="5">
    <source>
        <dbReference type="SAM" id="Phobius"/>
    </source>
</evidence>
<comment type="subcellular location">
    <subcellularLocation>
        <location evidence="1">Membrane</location>
        <topology evidence="1">Multi-pass membrane protein</topology>
    </subcellularLocation>
</comment>
<gene>
    <name evidence="8" type="primary">NFD4_24</name>
    <name evidence="8" type="ORF">CK203_070867</name>
</gene>
<keyword evidence="2 5" id="KW-0812">Transmembrane</keyword>
<keyword evidence="4 5" id="KW-0472">Membrane</keyword>
<reference evidence="8 9" key="1">
    <citation type="journal article" date="2018" name="PLoS Genet.">
        <title>Population sequencing reveals clonal diversity and ancestral inbreeding in the grapevine cultivar Chardonnay.</title>
        <authorList>
            <person name="Roach M.J."/>
            <person name="Johnson D.L."/>
            <person name="Bohlmann J."/>
            <person name="van Vuuren H.J."/>
            <person name="Jones S.J."/>
            <person name="Pretorius I.S."/>
            <person name="Schmidt S.A."/>
            <person name="Borneman A.R."/>
        </authorList>
    </citation>
    <scope>NUCLEOTIDE SEQUENCE [LARGE SCALE GENOMIC DNA]</scope>
    <source>
        <strain evidence="9">cv. Chardonnay</strain>
        <tissue evidence="8">Leaf</tissue>
    </source>
</reference>
<evidence type="ECO:0000256" key="3">
    <source>
        <dbReference type="ARBA" id="ARBA00022989"/>
    </source>
</evidence>
<evidence type="ECO:0000256" key="2">
    <source>
        <dbReference type="ARBA" id="ARBA00022692"/>
    </source>
</evidence>
<proteinExistence type="predicted"/>
<accession>A0A438E460</accession>
<feature type="transmembrane region" description="Helical" evidence="5">
    <location>
        <begin position="177"/>
        <end position="196"/>
    </location>
</feature>
<dbReference type="Proteomes" id="UP000288805">
    <property type="component" value="Unassembled WGS sequence"/>
</dbReference>
<dbReference type="PANTHER" id="PTHR21576">
    <property type="entry name" value="UNCHARACTERIZED NODULIN-LIKE PROTEIN"/>
    <property type="match status" value="1"/>
</dbReference>
<evidence type="ECO:0000313" key="8">
    <source>
        <dbReference type="EMBL" id="RVW42454.1"/>
    </source>
</evidence>
<evidence type="ECO:0000256" key="4">
    <source>
        <dbReference type="ARBA" id="ARBA00023136"/>
    </source>
</evidence>
<evidence type="ECO:0000259" key="7">
    <source>
        <dbReference type="Pfam" id="PF23262"/>
    </source>
</evidence>
<feature type="domain" description="NFD4 C-terminal" evidence="7">
    <location>
        <begin position="324"/>
        <end position="395"/>
    </location>
</feature>